<evidence type="ECO:0000313" key="1">
    <source>
        <dbReference type="EMBL" id="ALB62460.1"/>
    </source>
</evidence>
<dbReference type="OrthoDB" id="6542963at2"/>
<evidence type="ECO:0000313" key="4">
    <source>
        <dbReference type="Proteomes" id="UP000067320"/>
    </source>
</evidence>
<dbReference type="RefSeq" id="WP_007670775.1">
    <property type="nucleotide sequence ID" value="NZ_CAKW01000063.1"/>
</dbReference>
<dbReference type="AlphaFoldDB" id="K8A931"/>
<evidence type="ECO:0000313" key="2">
    <source>
        <dbReference type="EMBL" id="CCJ72274.1"/>
    </source>
</evidence>
<dbReference type="Proteomes" id="UP000009340">
    <property type="component" value="Unassembled WGS sequence"/>
</dbReference>
<reference evidence="2" key="1">
    <citation type="submission" date="2012-07" db="EMBL/GenBank/DDBJ databases">
        <authorList>
            <person name="Cummings C."/>
        </authorList>
    </citation>
    <scope>NUCLEOTIDE SEQUENCE</scope>
    <source>
        <strain evidence="2">1330</strain>
    </source>
</reference>
<organism evidence="2 3">
    <name type="scientific">Cronobacter condimenti 1330</name>
    <dbReference type="NCBI Taxonomy" id="1073999"/>
    <lineage>
        <taxon>Bacteria</taxon>
        <taxon>Pseudomonadati</taxon>
        <taxon>Pseudomonadota</taxon>
        <taxon>Gammaproteobacteria</taxon>
        <taxon>Enterobacterales</taxon>
        <taxon>Enterobacteriaceae</taxon>
        <taxon>Cronobacter</taxon>
    </lineage>
</organism>
<keyword evidence="4" id="KW-1185">Reference proteome</keyword>
<dbReference type="EMBL" id="CP012264">
    <property type="protein sequence ID" value="ALB62460.1"/>
    <property type="molecule type" value="Genomic_DNA"/>
</dbReference>
<dbReference type="Proteomes" id="UP000067320">
    <property type="component" value="Chromosome"/>
</dbReference>
<proteinExistence type="predicted"/>
<dbReference type="EMBL" id="CAKW01000063">
    <property type="protein sequence ID" value="CCJ72274.1"/>
    <property type="molecule type" value="Genomic_DNA"/>
</dbReference>
<dbReference type="KEGG" id="ccon:AFK62_08040"/>
<reference evidence="1 4" key="4">
    <citation type="journal article" date="2016" name="Genome Announc.">
        <title>Fully Closed Genome Sequences of Five Type Strains of the Genus Cronobacter and One Cronobacter sakazakii Strain.</title>
        <authorList>
            <person name="Moine D."/>
            <person name="Kassam M."/>
            <person name="Baert L."/>
            <person name="Tang Y."/>
            <person name="Barretto C."/>
            <person name="Ngom Bru C."/>
            <person name="Klijn A."/>
            <person name="Descombes P."/>
        </authorList>
    </citation>
    <scope>NUCLEOTIDE SEQUENCE [LARGE SCALE GENOMIC DNA]</scope>
    <source>
        <strain evidence="1 4">LMG 26250</strain>
    </source>
</reference>
<name>K8A931_9ENTR</name>
<protein>
    <submittedName>
        <fullName evidence="2">Uncharacterized protein</fullName>
    </submittedName>
</protein>
<evidence type="ECO:0000313" key="3">
    <source>
        <dbReference type="Proteomes" id="UP000009340"/>
    </source>
</evidence>
<accession>K8A931</accession>
<dbReference type="PATRIC" id="fig|1073999.7.peg.1662"/>
<gene>
    <name evidence="1" type="ORF">AFK62_08040</name>
    <name evidence="2" type="ORF">BN137_1639</name>
</gene>
<dbReference type="eggNOG" id="ENOG5033HV5">
    <property type="taxonomic scope" value="Bacteria"/>
</dbReference>
<sequence>MRFKEMTEEQIQLDIEKINGYLSAIEMMNIAANICVDYTFIRLPQKHTLLESVESEIAQIYPDTIISNWHIKLEQICESQLSDSINIWFFRFGKAVVLSDELSDLCTGFMDMMKQLIYTPNIYRVTMRPPVWYAIDWEIFVFETKNGLFLLEFNFDS</sequence>
<reference evidence="4" key="3">
    <citation type="submission" date="2015-09" db="EMBL/GenBank/DDBJ databases">
        <title>Cronobacter genome sequencing and assembly.</title>
        <authorList>
            <person name="Descombes P."/>
            <person name="Baert L."/>
            <person name="Ngom-Bru C."/>
            <person name="Barretto C."/>
        </authorList>
    </citation>
    <scope>NUCLEOTIDE SEQUENCE [LARGE SCALE GENOMIC DNA]</scope>
    <source>
        <strain evidence="4">LMG 26250</strain>
    </source>
</reference>
<reference evidence="4" key="2">
    <citation type="submission" date="2015-07" db="EMBL/GenBank/DDBJ databases">
        <authorList>
            <person name="Moine D."/>
            <person name="Kassam M."/>
        </authorList>
    </citation>
    <scope>NUCLEOTIDE SEQUENCE [LARGE SCALE GENOMIC DNA]</scope>
    <source>
        <strain evidence="4">LMG 26250</strain>
    </source>
</reference>